<keyword evidence="1" id="KW-0489">Methyltransferase</keyword>
<dbReference type="GO" id="GO:0005634">
    <property type="term" value="C:nucleus"/>
    <property type="evidence" value="ECO:0007669"/>
    <property type="project" value="TreeGrafter"/>
</dbReference>
<dbReference type="PANTHER" id="PTHR13393">
    <property type="entry name" value="SAM-DEPENDENT METHYLTRANSFERASE"/>
    <property type="match status" value="1"/>
</dbReference>
<dbReference type="InterPro" id="IPR029063">
    <property type="entry name" value="SAM-dependent_MTases_sf"/>
</dbReference>
<dbReference type="RefSeq" id="XP_060296665.1">
    <property type="nucleotide sequence ID" value="XM_060442019.1"/>
</dbReference>
<evidence type="ECO:0000256" key="1">
    <source>
        <dbReference type="ARBA" id="ARBA00022603"/>
    </source>
</evidence>
<reference evidence="4" key="1">
    <citation type="submission" date="2023-06" db="EMBL/GenBank/DDBJ databases">
        <title>Genome-scale phylogeny and comparative genomics of the fungal order Sordariales.</title>
        <authorList>
            <consortium name="Lawrence Berkeley National Laboratory"/>
            <person name="Hensen N."/>
            <person name="Bonometti L."/>
            <person name="Westerberg I."/>
            <person name="Brannstrom I.O."/>
            <person name="Guillou S."/>
            <person name="Cros-Aarteil S."/>
            <person name="Calhoun S."/>
            <person name="Haridas S."/>
            <person name="Kuo A."/>
            <person name="Mondo S."/>
            <person name="Pangilinan J."/>
            <person name="Riley R."/>
            <person name="LaButti K."/>
            <person name="Andreopoulos B."/>
            <person name="Lipzen A."/>
            <person name="Chen C."/>
            <person name="Yanf M."/>
            <person name="Daum C."/>
            <person name="Ng V."/>
            <person name="Clum A."/>
            <person name="Steindorff A."/>
            <person name="Ohm R."/>
            <person name="Martin F."/>
            <person name="Silar P."/>
            <person name="Natvig D."/>
            <person name="Lalanne C."/>
            <person name="Gautier V."/>
            <person name="Ament-velasquez S.L."/>
            <person name="Kruys A."/>
            <person name="Hutchinson M.I."/>
            <person name="Powell A.J."/>
            <person name="Barry K."/>
            <person name="Miller A.N."/>
            <person name="Grigoriev I.V."/>
            <person name="Debuchy R."/>
            <person name="Gladieux P."/>
            <person name="Thoren M.H."/>
            <person name="Johannesson H."/>
        </authorList>
    </citation>
    <scope>NUCLEOTIDE SEQUENCE</scope>
    <source>
        <strain evidence="4">SMH2392-1A</strain>
    </source>
</reference>
<dbReference type="Gene3D" id="3.40.50.150">
    <property type="entry name" value="Vaccinia Virus protein VP39"/>
    <property type="match status" value="1"/>
</dbReference>
<comment type="caution">
    <text evidence="4">The sequence shown here is derived from an EMBL/GenBank/DDBJ whole genome shotgun (WGS) entry which is preliminary data.</text>
</comment>
<dbReference type="EMBL" id="JAUIRO010000004">
    <property type="protein sequence ID" value="KAK0717872.1"/>
    <property type="molecule type" value="Genomic_DNA"/>
</dbReference>
<dbReference type="Pfam" id="PF05971">
    <property type="entry name" value="Methyltransf_10"/>
    <property type="match status" value="1"/>
</dbReference>
<evidence type="ECO:0000313" key="5">
    <source>
        <dbReference type="Proteomes" id="UP001172101"/>
    </source>
</evidence>
<proteinExistence type="predicted"/>
<evidence type="ECO:0000256" key="3">
    <source>
        <dbReference type="SAM" id="MobiDB-lite"/>
    </source>
</evidence>
<organism evidence="4 5">
    <name type="scientific">Lasiosphaeria miniovina</name>
    <dbReference type="NCBI Taxonomy" id="1954250"/>
    <lineage>
        <taxon>Eukaryota</taxon>
        <taxon>Fungi</taxon>
        <taxon>Dikarya</taxon>
        <taxon>Ascomycota</taxon>
        <taxon>Pezizomycotina</taxon>
        <taxon>Sordariomycetes</taxon>
        <taxon>Sordariomycetidae</taxon>
        <taxon>Sordariales</taxon>
        <taxon>Lasiosphaeriaceae</taxon>
        <taxon>Lasiosphaeria</taxon>
    </lineage>
</organism>
<protein>
    <recommendedName>
        <fullName evidence="6">U6 small nuclear RNA (adenine-(43)-N(6))-methyltransferase</fullName>
    </recommendedName>
</protein>
<sequence length="503" mass="56092">MASKKRKASCDECDAPAEAHAEPTTPTAPKPNHNVPHHVPKPYFGDATEALIAKADRYFRDLYRCEPDFKTLAARDPDFAVWVKKGGKLNFSDAAAFMQLTKTLLKADFGLKIELPDDRLCPPVTNRHNYILWLKELMDTTSYEQPGGKLCGLDVGTGASCIYPLLGAVQRPWNFVATDIDAKSLVHARKNVELNGLEKQIRVMERKASDSLVPLDDIGVQSIDFVMMNPPFYESEDELKQSAENKSQPPNSACTGAPVEMICEGGEVGHVGRMLKESLILRDKVRWYTTMVGKASSLDALVGQLRENNIDNFAVTEFTQGKKTRRWALGWSFAPMRPADHVARGINAGSWENLVPPPTKQDVLKLPVGNEVGPFIELILVVIGSLELISWTWDMEASRGVGRARQNVWSRSWRRKKLREIPRETADASVAVVPKSQATDSEECRLGFAIAVRVGTDKTTFSVNWLEGHDQPLFVALADFLRGRLGRLFQERHVQENRDGIEG</sequence>
<dbReference type="PANTHER" id="PTHR13393:SF0">
    <property type="entry name" value="RNA N6-ADENOSINE-METHYLTRANSFERASE METTL16"/>
    <property type="match status" value="1"/>
</dbReference>
<dbReference type="GeneID" id="85325289"/>
<dbReference type="GO" id="GO:0070475">
    <property type="term" value="P:rRNA base methylation"/>
    <property type="evidence" value="ECO:0007669"/>
    <property type="project" value="TreeGrafter"/>
</dbReference>
<evidence type="ECO:0000313" key="4">
    <source>
        <dbReference type="EMBL" id="KAK0717872.1"/>
    </source>
</evidence>
<dbReference type="Proteomes" id="UP001172101">
    <property type="component" value="Unassembled WGS sequence"/>
</dbReference>
<feature type="region of interest" description="Disordered" evidence="3">
    <location>
        <begin position="1"/>
        <end position="37"/>
    </location>
</feature>
<accession>A0AA40AL69</accession>
<name>A0AA40AL69_9PEZI</name>
<keyword evidence="5" id="KW-1185">Reference proteome</keyword>
<dbReference type="SUPFAM" id="SSF53335">
    <property type="entry name" value="S-adenosyl-L-methionine-dependent methyltransferases"/>
    <property type="match status" value="1"/>
</dbReference>
<dbReference type="InterPro" id="IPR010286">
    <property type="entry name" value="METTL16/RlmF"/>
</dbReference>
<evidence type="ECO:0000256" key="2">
    <source>
        <dbReference type="ARBA" id="ARBA00022679"/>
    </source>
</evidence>
<keyword evidence="2" id="KW-0808">Transferase</keyword>
<dbReference type="AlphaFoldDB" id="A0AA40AL69"/>
<dbReference type="GO" id="GO:0008168">
    <property type="term" value="F:methyltransferase activity"/>
    <property type="evidence" value="ECO:0007669"/>
    <property type="project" value="UniProtKB-KW"/>
</dbReference>
<feature type="compositionally biased region" description="Low complexity" evidence="3">
    <location>
        <begin position="16"/>
        <end position="34"/>
    </location>
</feature>
<gene>
    <name evidence="4" type="ORF">B0T26DRAFT_711055</name>
</gene>
<evidence type="ECO:0008006" key="6">
    <source>
        <dbReference type="Google" id="ProtNLM"/>
    </source>
</evidence>
<dbReference type="CDD" id="cd02440">
    <property type="entry name" value="AdoMet_MTases"/>
    <property type="match status" value="1"/>
</dbReference>